<dbReference type="Proteomes" id="UP001194714">
    <property type="component" value="Unassembled WGS sequence"/>
</dbReference>
<evidence type="ECO:0000313" key="2">
    <source>
        <dbReference type="Proteomes" id="UP001194714"/>
    </source>
</evidence>
<organism evidence="1 2">
    <name type="scientific">Candidatus Neptunichlamydia vexilliferae</name>
    <dbReference type="NCBI Taxonomy" id="1651774"/>
    <lineage>
        <taxon>Bacteria</taxon>
        <taxon>Pseudomonadati</taxon>
        <taxon>Chlamydiota</taxon>
        <taxon>Chlamydiia</taxon>
        <taxon>Parachlamydiales</taxon>
        <taxon>Simkaniaceae</taxon>
        <taxon>Candidatus Neptunichlamydia</taxon>
    </lineage>
</organism>
<proteinExistence type="predicted"/>
<sequence length="74" mass="8554">MFFLLTEVVTIAQEKNSNATFSCSHLSEKDVLQFKLPSNSNWEFFCKKKIAGNFFLPTETEKAPHFKKIKYGAF</sequence>
<accession>A0ABS0AZY1</accession>
<comment type="caution">
    <text evidence="1">The sequence shown here is derived from an EMBL/GenBank/DDBJ whole genome shotgun (WGS) entry which is preliminary data.</text>
</comment>
<keyword evidence="2" id="KW-1185">Reference proteome</keyword>
<dbReference type="EMBL" id="JAAEJV010000035">
    <property type="protein sequence ID" value="MBF5059689.1"/>
    <property type="molecule type" value="Genomic_DNA"/>
</dbReference>
<name>A0ABS0AZY1_9BACT</name>
<reference evidence="1 2" key="1">
    <citation type="submission" date="2020-01" db="EMBL/GenBank/DDBJ databases">
        <title>Draft genome sequence of Cand. Neptunochlamydia vexilliferae K9.</title>
        <authorList>
            <person name="Schulz F."/>
            <person name="Koestlbacher S."/>
            <person name="Wascher F."/>
            <person name="Pizzetti I."/>
            <person name="Horn M."/>
        </authorList>
    </citation>
    <scope>NUCLEOTIDE SEQUENCE [LARGE SCALE GENOMIC DNA]</scope>
    <source>
        <strain evidence="1 2">K9</strain>
    </source>
</reference>
<evidence type="ECO:0000313" key="1">
    <source>
        <dbReference type="EMBL" id="MBF5059689.1"/>
    </source>
</evidence>
<protein>
    <submittedName>
        <fullName evidence="1">Uncharacterized protein</fullName>
    </submittedName>
</protein>
<gene>
    <name evidence="1" type="ORF">NEPTK9_001205</name>
</gene>